<accession>A0A420ZCH0</accession>
<organism evidence="1 2">
    <name type="scientific">candidate division Kazan bacterium</name>
    <dbReference type="NCBI Taxonomy" id="2202143"/>
    <lineage>
        <taxon>Bacteria</taxon>
        <taxon>Bacteria division Kazan-3B-28</taxon>
    </lineage>
</organism>
<dbReference type="EMBL" id="QMNG01000013">
    <property type="protein sequence ID" value="RLC37069.1"/>
    <property type="molecule type" value="Genomic_DNA"/>
</dbReference>
<proteinExistence type="predicted"/>
<dbReference type="Proteomes" id="UP000281261">
    <property type="component" value="Unassembled WGS sequence"/>
</dbReference>
<reference evidence="1 2" key="1">
    <citation type="submission" date="2018-06" db="EMBL/GenBank/DDBJ databases">
        <title>Extensive metabolic versatility and redundancy in microbially diverse, dynamic hydrothermal sediments.</title>
        <authorList>
            <person name="Dombrowski N."/>
            <person name="Teske A."/>
            <person name="Baker B.J."/>
        </authorList>
    </citation>
    <scope>NUCLEOTIDE SEQUENCE [LARGE SCALE GENOMIC DNA]</scope>
    <source>
        <strain evidence="1">B79_G16</strain>
    </source>
</reference>
<protein>
    <submittedName>
        <fullName evidence="1">Uncharacterized protein</fullName>
    </submittedName>
</protein>
<evidence type="ECO:0000313" key="1">
    <source>
        <dbReference type="EMBL" id="RLC37069.1"/>
    </source>
</evidence>
<sequence length="88" mass="10278">MGFSKPDEIPPVIDKILQRLEEKQKENGIVEKKEFELMLIKLRLSREDVKRVEEYLKKIGLIVRIPRGHKKSDGFICLAEVSEKNNTD</sequence>
<gene>
    <name evidence="1" type="ORF">DRH29_03095</name>
</gene>
<comment type="caution">
    <text evidence="1">The sequence shown here is derived from an EMBL/GenBank/DDBJ whole genome shotgun (WGS) entry which is preliminary data.</text>
</comment>
<dbReference type="AlphaFoldDB" id="A0A420ZCH0"/>
<name>A0A420ZCH0_UNCK3</name>
<evidence type="ECO:0000313" key="2">
    <source>
        <dbReference type="Proteomes" id="UP000281261"/>
    </source>
</evidence>